<reference evidence="1" key="2">
    <citation type="journal article" date="2015" name="Fish Shellfish Immunol.">
        <title>Early steps in the European eel (Anguilla anguilla)-Vibrio vulnificus interaction in the gills: Role of the RtxA13 toxin.</title>
        <authorList>
            <person name="Callol A."/>
            <person name="Pajuelo D."/>
            <person name="Ebbesson L."/>
            <person name="Teles M."/>
            <person name="MacKenzie S."/>
            <person name="Amaro C."/>
        </authorList>
    </citation>
    <scope>NUCLEOTIDE SEQUENCE</scope>
</reference>
<reference evidence="1" key="1">
    <citation type="submission" date="2014-11" db="EMBL/GenBank/DDBJ databases">
        <authorList>
            <person name="Amaro Gonzalez C."/>
        </authorList>
    </citation>
    <scope>NUCLEOTIDE SEQUENCE</scope>
</reference>
<organism evidence="1">
    <name type="scientific">Anguilla anguilla</name>
    <name type="common">European freshwater eel</name>
    <name type="synonym">Muraena anguilla</name>
    <dbReference type="NCBI Taxonomy" id="7936"/>
    <lineage>
        <taxon>Eukaryota</taxon>
        <taxon>Metazoa</taxon>
        <taxon>Chordata</taxon>
        <taxon>Craniata</taxon>
        <taxon>Vertebrata</taxon>
        <taxon>Euteleostomi</taxon>
        <taxon>Actinopterygii</taxon>
        <taxon>Neopterygii</taxon>
        <taxon>Teleostei</taxon>
        <taxon>Anguilliformes</taxon>
        <taxon>Anguillidae</taxon>
        <taxon>Anguilla</taxon>
    </lineage>
</organism>
<sequence length="28" mass="3123">MHNRVICKKTSAEMCDSIEFTFTGAKAC</sequence>
<protein>
    <submittedName>
        <fullName evidence="1">Uncharacterized protein</fullName>
    </submittedName>
</protein>
<accession>A0A0E9XQN1</accession>
<evidence type="ECO:0000313" key="1">
    <source>
        <dbReference type="EMBL" id="JAI04935.1"/>
    </source>
</evidence>
<dbReference type="AlphaFoldDB" id="A0A0E9XQN1"/>
<dbReference type="EMBL" id="GBXM01003643">
    <property type="protein sequence ID" value="JAI04935.1"/>
    <property type="molecule type" value="Transcribed_RNA"/>
</dbReference>
<name>A0A0E9XQN1_ANGAN</name>
<proteinExistence type="predicted"/>